<feature type="domain" description="Beta-lactamase-related" evidence="2">
    <location>
        <begin position="9"/>
        <end position="292"/>
    </location>
</feature>
<keyword evidence="4" id="KW-1185">Reference proteome</keyword>
<dbReference type="PANTHER" id="PTHR43283:SF11">
    <property type="entry name" value="BETA-LACTAMASE-RELATED DOMAIN-CONTAINING PROTEIN"/>
    <property type="match status" value="1"/>
</dbReference>
<dbReference type="Gene3D" id="3.40.710.10">
    <property type="entry name" value="DD-peptidase/beta-lactamase superfamily"/>
    <property type="match status" value="1"/>
</dbReference>
<dbReference type="OrthoDB" id="9803467at2"/>
<name>A0A0E4H3S3_9STRE</name>
<accession>A0A0E4H3S3</accession>
<dbReference type="EMBL" id="CTEN01000001">
    <property type="protein sequence ID" value="CQR24084.1"/>
    <property type="molecule type" value="Genomic_DNA"/>
</dbReference>
<evidence type="ECO:0000313" key="4">
    <source>
        <dbReference type="Proteomes" id="UP000198604"/>
    </source>
</evidence>
<keyword evidence="1" id="KW-0378">Hydrolase</keyword>
<dbReference type="InterPro" id="IPR012338">
    <property type="entry name" value="Beta-lactam/transpept-like"/>
</dbReference>
<dbReference type="AlphaFoldDB" id="A0A0E4H3S3"/>
<proteinExistence type="predicted"/>
<dbReference type="RefSeq" id="WP_093649792.1">
    <property type="nucleotide sequence ID" value="NZ_CTEN01000001.1"/>
</dbReference>
<organism evidence="3 4">
    <name type="scientific">Streptococcus varani</name>
    <dbReference type="NCBI Taxonomy" id="1608583"/>
    <lineage>
        <taxon>Bacteria</taxon>
        <taxon>Bacillati</taxon>
        <taxon>Bacillota</taxon>
        <taxon>Bacilli</taxon>
        <taxon>Lactobacillales</taxon>
        <taxon>Streptococcaceae</taxon>
        <taxon>Streptococcus</taxon>
    </lineage>
</organism>
<dbReference type="PANTHER" id="PTHR43283">
    <property type="entry name" value="BETA-LACTAMASE-RELATED"/>
    <property type="match status" value="1"/>
</dbReference>
<evidence type="ECO:0000313" key="3">
    <source>
        <dbReference type="EMBL" id="CQR24084.1"/>
    </source>
</evidence>
<dbReference type="SUPFAM" id="SSF56601">
    <property type="entry name" value="beta-lactamase/transpeptidase-like"/>
    <property type="match status" value="1"/>
</dbReference>
<dbReference type="InterPro" id="IPR001466">
    <property type="entry name" value="Beta-lactam-related"/>
</dbReference>
<dbReference type="Proteomes" id="UP000198604">
    <property type="component" value="Unassembled WGS sequence"/>
</dbReference>
<evidence type="ECO:0000259" key="2">
    <source>
        <dbReference type="Pfam" id="PF00144"/>
    </source>
</evidence>
<gene>
    <name evidence="3" type="ORF">BN1356_00449</name>
</gene>
<dbReference type="GO" id="GO:0016787">
    <property type="term" value="F:hydrolase activity"/>
    <property type="evidence" value="ECO:0007669"/>
    <property type="project" value="UniProtKB-KW"/>
</dbReference>
<dbReference type="STRING" id="1608583.BN1356_00449"/>
<reference evidence="4" key="1">
    <citation type="submission" date="2015-03" db="EMBL/GenBank/DDBJ databases">
        <authorList>
            <person name="Urmite Genomes"/>
        </authorList>
    </citation>
    <scope>NUCLEOTIDE SEQUENCE [LARGE SCALE GENOMIC DNA]</scope>
    <source>
        <strain evidence="4">FF10</strain>
    </source>
</reference>
<sequence>MRQNIFDKIQDQIAENLYLGASLSLYSDGHWQNYYFGQSQEGQPTRAGLLYDLASVSKVVGVGTLLIFLLQEGKIDLDCPLKSYYPAVADASLTIRQLVTHASGINPFIPNRDELDEAALRKAINQIQVTDQKAFHYTDLNLLLLGFMLEEIYGQSLDEILQEQIFNPWQMKRTSFGPVEGAVPTVKEIPAGIVHDPKARVLEPHAGSAGLFSTIEDMQIFLQHYLEDTFAEKLTQNISFSKARSVVWNIEDGDWLDHTGYTGPFIMVNRKAQKAAIFLTNRTYLYDDRTLWIAKRRELRDLIKAHL</sequence>
<dbReference type="InterPro" id="IPR050789">
    <property type="entry name" value="Diverse_Enzym_Activities"/>
</dbReference>
<protein>
    <submittedName>
        <fullName evidence="3">Beta-lactamase-like protein</fullName>
    </submittedName>
</protein>
<evidence type="ECO:0000256" key="1">
    <source>
        <dbReference type="ARBA" id="ARBA00022801"/>
    </source>
</evidence>
<dbReference type="Pfam" id="PF00144">
    <property type="entry name" value="Beta-lactamase"/>
    <property type="match status" value="1"/>
</dbReference>